<proteinExistence type="predicted"/>
<comment type="caution">
    <text evidence="1">The sequence shown here is derived from an EMBL/GenBank/DDBJ whole genome shotgun (WGS) entry which is preliminary data.</text>
</comment>
<dbReference type="EMBL" id="BJWL01000010">
    <property type="protein sequence ID" value="GFY95138.1"/>
    <property type="molecule type" value="Genomic_DNA"/>
</dbReference>
<accession>A0A7J0F8U7</accession>
<gene>
    <name evidence="1" type="ORF">Acr_10g0005230</name>
</gene>
<dbReference type="Proteomes" id="UP000585474">
    <property type="component" value="Unassembled WGS sequence"/>
</dbReference>
<evidence type="ECO:0000313" key="1">
    <source>
        <dbReference type="EMBL" id="GFY95138.1"/>
    </source>
</evidence>
<reference evidence="1 2" key="1">
    <citation type="submission" date="2019-07" db="EMBL/GenBank/DDBJ databases">
        <title>De Novo Assembly of kiwifruit Actinidia rufa.</title>
        <authorList>
            <person name="Sugita-Konishi S."/>
            <person name="Sato K."/>
            <person name="Mori E."/>
            <person name="Abe Y."/>
            <person name="Kisaki G."/>
            <person name="Hamano K."/>
            <person name="Suezawa K."/>
            <person name="Otani M."/>
            <person name="Fukuda T."/>
            <person name="Manabe T."/>
            <person name="Gomi K."/>
            <person name="Tabuchi M."/>
            <person name="Akimitsu K."/>
            <person name="Kataoka I."/>
        </authorList>
    </citation>
    <scope>NUCLEOTIDE SEQUENCE [LARGE SCALE GENOMIC DNA]</scope>
    <source>
        <strain evidence="2">cv. Fuchu</strain>
    </source>
</reference>
<evidence type="ECO:0000313" key="2">
    <source>
        <dbReference type="Proteomes" id="UP000585474"/>
    </source>
</evidence>
<sequence>MRKSEADTSQIILPLNFSKSAPNLTSSSNTCTLTTVSTAAGAVSWKRLSDEELVILPAILDFLARIWAQHRSRVVQASLCPVSSSGFPPYSVYQPSCGVEVDVTVRNNKRYPRACVGCIPVLIPSSDSLCNTVYCDVSRHRGGQCLSSGQCSLASSPPCLLVAEQLTRIFHVPTIGIKVLDTRLAAK</sequence>
<dbReference type="AlphaFoldDB" id="A0A7J0F8U7"/>
<keyword evidence="2" id="KW-1185">Reference proteome</keyword>
<name>A0A7J0F8U7_9ERIC</name>
<organism evidence="1 2">
    <name type="scientific">Actinidia rufa</name>
    <dbReference type="NCBI Taxonomy" id="165716"/>
    <lineage>
        <taxon>Eukaryota</taxon>
        <taxon>Viridiplantae</taxon>
        <taxon>Streptophyta</taxon>
        <taxon>Embryophyta</taxon>
        <taxon>Tracheophyta</taxon>
        <taxon>Spermatophyta</taxon>
        <taxon>Magnoliopsida</taxon>
        <taxon>eudicotyledons</taxon>
        <taxon>Gunneridae</taxon>
        <taxon>Pentapetalae</taxon>
        <taxon>asterids</taxon>
        <taxon>Ericales</taxon>
        <taxon>Actinidiaceae</taxon>
        <taxon>Actinidia</taxon>
    </lineage>
</organism>
<protein>
    <submittedName>
        <fullName evidence="1">Uncharacterized protein</fullName>
    </submittedName>
</protein>